<comment type="caution">
    <text evidence="4">The sequence shown here is derived from an EMBL/GenBank/DDBJ whole genome shotgun (WGS) entry which is preliminary data.</text>
</comment>
<evidence type="ECO:0000313" key="4">
    <source>
        <dbReference type="EMBL" id="RLV79835.1"/>
    </source>
</evidence>
<reference evidence="4 5" key="1">
    <citation type="journal article" date="2018" name="J. Biol. Chem.">
        <title>Discovery of the actinoplanic acid pathway in Streptomyces rapamycinicus reveals a genetically conserved synergism with rapamycin.</title>
        <authorList>
            <person name="Mrak P."/>
            <person name="Krastel P."/>
            <person name="Pivk Lukancic P."/>
            <person name="Tao J."/>
            <person name="Pistorius D."/>
            <person name="Moore C.M."/>
        </authorList>
    </citation>
    <scope>NUCLEOTIDE SEQUENCE [LARGE SCALE GENOMIC DNA]</scope>
    <source>
        <strain evidence="4 5">NRRL 5491</strain>
    </source>
</reference>
<feature type="transmembrane region" description="Helical" evidence="2">
    <location>
        <begin position="323"/>
        <end position="341"/>
    </location>
</feature>
<feature type="compositionally biased region" description="Basic and acidic residues" evidence="1">
    <location>
        <begin position="8"/>
        <end position="33"/>
    </location>
</feature>
<dbReference type="EMBL" id="QYCY01000001">
    <property type="protein sequence ID" value="RLV79835.1"/>
    <property type="molecule type" value="Genomic_DNA"/>
</dbReference>
<organism evidence="4 5">
    <name type="scientific">Streptomyces rapamycinicus (strain ATCC 29253 / DSM 41530 / NRRL 5491 / AYB-994)</name>
    <name type="common">Streptomyces hygroscopicus (strain ATCC 29253)</name>
    <dbReference type="NCBI Taxonomy" id="1343740"/>
    <lineage>
        <taxon>Bacteria</taxon>
        <taxon>Bacillati</taxon>
        <taxon>Actinomycetota</taxon>
        <taxon>Actinomycetes</taxon>
        <taxon>Kitasatosporales</taxon>
        <taxon>Streptomycetaceae</taxon>
        <taxon>Streptomyces</taxon>
        <taxon>Streptomyces violaceusniger group</taxon>
    </lineage>
</organism>
<dbReference type="AlphaFoldDB" id="A0A3L8RJ74"/>
<feature type="transmembrane region" description="Helical" evidence="2">
    <location>
        <begin position="291"/>
        <end position="311"/>
    </location>
</feature>
<accession>A0A3L8RJ74</accession>
<evidence type="ECO:0000313" key="5">
    <source>
        <dbReference type="Proteomes" id="UP000281594"/>
    </source>
</evidence>
<sequence>MISIAGWEIRRTAEKRSGEKKRTTVKRTAEKKPQGGSRTTGGQKKAASGRTAGGQKAGGRTAGGQETGGRKKGPRTGGGLTKGRVTAKKESAKSSTAKARTEKGRTEKGRTEKGRTGTGQPAKGRATKGQSAKTPTAKSRSTQVQPTQAQPTQAQPTKAQPTKAQPTKAQPTQAQPSKGRTVEPGEPQGAPEKALLQRTSFGARLARAMVLLLAFVCMVGFAAALAKATLVPSPGSVDLVHTNLHPGRSLRAYVDQPAFQDTVKQIGGNVLLGAPFGVLLPMLVPKARGAVRVVVVTALVMVAVETVQGLIVEGRAFDIDDVILNTSGALIGYVVAGRWLGHALHPRRRHWWHRWTRRGTEAPPAA</sequence>
<keyword evidence="2" id="KW-0472">Membrane</keyword>
<proteinExistence type="predicted"/>
<feature type="compositionally biased region" description="Polar residues" evidence="1">
    <location>
        <begin position="128"/>
        <end position="141"/>
    </location>
</feature>
<dbReference type="InterPro" id="IPR006976">
    <property type="entry name" value="VanZ-like"/>
</dbReference>
<evidence type="ECO:0000259" key="3">
    <source>
        <dbReference type="Pfam" id="PF04892"/>
    </source>
</evidence>
<dbReference type="Proteomes" id="UP000281594">
    <property type="component" value="Unassembled WGS sequence"/>
</dbReference>
<dbReference type="PANTHER" id="PTHR36834">
    <property type="entry name" value="MEMBRANE PROTEIN-RELATED"/>
    <property type="match status" value="1"/>
</dbReference>
<dbReference type="STRING" id="1343740.M271_27950"/>
<feature type="domain" description="VanZ-like" evidence="3">
    <location>
        <begin position="221"/>
        <end position="336"/>
    </location>
</feature>
<evidence type="ECO:0000256" key="2">
    <source>
        <dbReference type="SAM" id="Phobius"/>
    </source>
</evidence>
<feature type="compositionally biased region" description="Low complexity" evidence="1">
    <location>
        <begin position="142"/>
        <end position="176"/>
    </location>
</feature>
<keyword evidence="2" id="KW-0812">Transmembrane</keyword>
<feature type="compositionally biased region" description="Basic and acidic residues" evidence="1">
    <location>
        <begin position="99"/>
        <end position="115"/>
    </location>
</feature>
<feature type="compositionally biased region" description="Gly residues" evidence="1">
    <location>
        <begin position="51"/>
        <end position="67"/>
    </location>
</feature>
<feature type="transmembrane region" description="Helical" evidence="2">
    <location>
        <begin position="205"/>
        <end position="226"/>
    </location>
</feature>
<feature type="transmembrane region" description="Helical" evidence="2">
    <location>
        <begin position="266"/>
        <end position="284"/>
    </location>
</feature>
<gene>
    <name evidence="4" type="ORF">D3C57_115660</name>
</gene>
<dbReference type="InterPro" id="IPR053150">
    <property type="entry name" value="Teicoplanin_resist-assoc"/>
</dbReference>
<dbReference type="Pfam" id="PF04892">
    <property type="entry name" value="VanZ"/>
    <property type="match status" value="1"/>
</dbReference>
<evidence type="ECO:0000256" key="1">
    <source>
        <dbReference type="SAM" id="MobiDB-lite"/>
    </source>
</evidence>
<dbReference type="PANTHER" id="PTHR36834:SF1">
    <property type="entry name" value="INTEGRAL MEMBRANE PROTEIN"/>
    <property type="match status" value="1"/>
</dbReference>
<feature type="region of interest" description="Disordered" evidence="1">
    <location>
        <begin position="1"/>
        <end position="190"/>
    </location>
</feature>
<protein>
    <recommendedName>
        <fullName evidence="3">VanZ-like domain-containing protein</fullName>
    </recommendedName>
</protein>
<name>A0A3L8RJ74_STRRN</name>
<keyword evidence="2" id="KW-1133">Transmembrane helix</keyword>